<keyword evidence="1" id="KW-0812">Transmembrane</keyword>
<sequence length="178" mass="20126">MTVSVSSQMMLFLFSMGIGGAFGLVYDVLYLGRLLSPCGRVLSFLWDCLYLLACGLFTFLFLLAGNAGEVRFFLLEGELLGFLFYRFTLGVLVSKAMRWFAARTRSAAAEAGRRLKRPVACAGRRFGLFVSQKCGQMKKRLPKDRKVVKRCLKPARKVMYNLFHRTHYKTAGPNTPKK</sequence>
<dbReference type="Pfam" id="PF09578">
    <property type="entry name" value="Spore_YabQ"/>
    <property type="match status" value="1"/>
</dbReference>
<feature type="transmembrane region" description="Helical" evidence="1">
    <location>
        <begin position="44"/>
        <end position="64"/>
    </location>
</feature>
<dbReference type="RefSeq" id="WP_013484318.1">
    <property type="nucleotide sequence ID" value="NC_014828.1"/>
</dbReference>
<feature type="transmembrane region" description="Helical" evidence="1">
    <location>
        <begin position="12"/>
        <end position="32"/>
    </location>
</feature>
<keyword evidence="1" id="KW-0472">Membrane</keyword>
<dbReference type="HOGENOM" id="CLU_113225_1_1_9"/>
<evidence type="ECO:0000313" key="2">
    <source>
        <dbReference type="EMBL" id="ADU25937.1"/>
    </source>
</evidence>
<dbReference type="Proteomes" id="UP000001551">
    <property type="component" value="Chromosome"/>
</dbReference>
<dbReference type="STRING" id="663278.Ethha_0351"/>
<reference evidence="2 3" key="1">
    <citation type="submission" date="2010-12" db="EMBL/GenBank/DDBJ databases">
        <title>Complete sequence of Ethanoligenens harbinense YUAN-3.</title>
        <authorList>
            <person name="Lucas S."/>
            <person name="Copeland A."/>
            <person name="Lapidus A."/>
            <person name="Cheng J.-F."/>
            <person name="Bruce D."/>
            <person name="Goodwin L."/>
            <person name="Pitluck S."/>
            <person name="Chertkov O."/>
            <person name="Misra M."/>
            <person name="Detter J.C."/>
            <person name="Han C."/>
            <person name="Tapia R."/>
            <person name="Land M."/>
            <person name="Hauser L."/>
            <person name="Jeffries C."/>
            <person name="Kyrpides N."/>
            <person name="Ivanova N."/>
            <person name="Mikhailova N."/>
            <person name="Wang A."/>
            <person name="Mouttaki H."/>
            <person name="He Z."/>
            <person name="Zhou J."/>
            <person name="Hemme C.L."/>
            <person name="Woyke T."/>
        </authorList>
    </citation>
    <scope>NUCLEOTIDE SEQUENCE [LARGE SCALE GENOMIC DNA]</scope>
    <source>
        <strain evidence="3">DSM 18485 / JCM 12961 / CGMCC 1.5033 / YUAN-3</strain>
    </source>
</reference>
<accession>E6U805</accession>
<keyword evidence="1" id="KW-1133">Transmembrane helix</keyword>
<name>E6U805_ETHHY</name>
<dbReference type="EMBL" id="CP002400">
    <property type="protein sequence ID" value="ADU25937.1"/>
    <property type="molecule type" value="Genomic_DNA"/>
</dbReference>
<gene>
    <name evidence="2" type="ordered locus">Ethha_0351</name>
</gene>
<keyword evidence="3" id="KW-1185">Reference proteome</keyword>
<evidence type="ECO:0000313" key="3">
    <source>
        <dbReference type="Proteomes" id="UP000001551"/>
    </source>
</evidence>
<organism evidence="2 3">
    <name type="scientific">Ethanoligenens harbinense (strain DSM 18485 / JCM 12961 / CGMCC 1.5033 / YUAN-3)</name>
    <dbReference type="NCBI Taxonomy" id="663278"/>
    <lineage>
        <taxon>Bacteria</taxon>
        <taxon>Bacillati</taxon>
        <taxon>Bacillota</taxon>
        <taxon>Clostridia</taxon>
        <taxon>Eubacteriales</taxon>
        <taxon>Oscillospiraceae</taxon>
        <taxon>Ethanoligenens</taxon>
    </lineage>
</organism>
<protein>
    <submittedName>
        <fullName evidence="2">Spore cortex biosynthesis protein, YabQ-like protein</fullName>
    </submittedName>
</protein>
<dbReference type="InterPro" id="IPR019074">
    <property type="entry name" value="YabQ"/>
</dbReference>
<feature type="transmembrane region" description="Helical" evidence="1">
    <location>
        <begin position="70"/>
        <end position="93"/>
    </location>
</feature>
<proteinExistence type="predicted"/>
<dbReference type="AlphaFoldDB" id="E6U805"/>
<dbReference type="KEGG" id="eha:Ethha_0351"/>
<evidence type="ECO:0000256" key="1">
    <source>
        <dbReference type="SAM" id="Phobius"/>
    </source>
</evidence>
<dbReference type="NCBIfam" id="TIGR02893">
    <property type="entry name" value="spore_yabQ"/>
    <property type="match status" value="1"/>
</dbReference>